<evidence type="ECO:0000313" key="2">
    <source>
        <dbReference type="EMBL" id="MCP1111503.1"/>
    </source>
</evidence>
<reference evidence="2 3" key="1">
    <citation type="journal article" date="2022" name="Genome Biol. Evol.">
        <title>Host diet, physiology and behaviors set the stage for Lachnospiraceae cladogenesis.</title>
        <authorList>
            <person name="Vera-Ponce De Leon A."/>
            <person name="Schneider M."/>
            <person name="Jahnes B.C."/>
            <person name="Sadowski V."/>
            <person name="Camuy-Velez L.A."/>
            <person name="Duan J."/>
            <person name="Sabree Z.L."/>
        </authorList>
    </citation>
    <scope>NUCLEOTIDE SEQUENCE [LARGE SCALE GENOMIC DNA]</scope>
    <source>
        <strain evidence="2 3">PAL227</strain>
    </source>
</reference>
<sequence length="374" mass="44079">MKIGILTYHRAFNYGAFLQSVALCLRLNQEIDMEAEIIDFDMKRAKLSYKPENWPLKRKLYHHRRYLFKRNLYQYFAQGMEKIKEIRSEKYLCSDSIEKFCEMVKGKYDVIIAGSDEIWRVNNIRGFPNPYFLFGELGCRKFAYAVSARVEFDILDKENHEKLALALNDFEFISVRDRLTYEIVQRAGISSENMMLSCDPSLLYDFNIKKVDVRMLVEDKRLNPMKKTAVIMCGQEERKTIGRIRKDLEKDYNLITVFEYHKGMVCADKLDPFRWMQLLKSVDFVISSYFHGICFSITNNTPFLALGTRLKKSKIEGLLVGTTLENHYISIEKCNVTDWLKLVEKLKDENNFDNFVDDNNKGFTVFLKKLRQDV</sequence>
<dbReference type="RefSeq" id="WP_262070361.1">
    <property type="nucleotide sequence ID" value="NZ_JAMXOC010000040.1"/>
</dbReference>
<dbReference type="GO" id="GO:0016740">
    <property type="term" value="F:transferase activity"/>
    <property type="evidence" value="ECO:0007669"/>
    <property type="project" value="UniProtKB-KW"/>
</dbReference>
<organism evidence="2 3">
    <name type="scientific">Ohessyouella blattaphilus</name>
    <dbReference type="NCBI Taxonomy" id="2949333"/>
    <lineage>
        <taxon>Bacteria</taxon>
        <taxon>Bacillati</taxon>
        <taxon>Bacillota</taxon>
        <taxon>Clostridia</taxon>
        <taxon>Lachnospirales</taxon>
        <taxon>Lachnospiraceae</taxon>
        <taxon>Ohessyouella</taxon>
    </lineage>
</organism>
<proteinExistence type="predicted"/>
<keyword evidence="3" id="KW-1185">Reference proteome</keyword>
<evidence type="ECO:0000259" key="1">
    <source>
        <dbReference type="Pfam" id="PF04230"/>
    </source>
</evidence>
<comment type="caution">
    <text evidence="2">The sequence shown here is derived from an EMBL/GenBank/DDBJ whole genome shotgun (WGS) entry which is preliminary data.</text>
</comment>
<dbReference type="EMBL" id="JAMZFV010000040">
    <property type="protein sequence ID" value="MCP1111503.1"/>
    <property type="molecule type" value="Genomic_DNA"/>
</dbReference>
<protein>
    <submittedName>
        <fullName evidence="2">Polysaccharide pyruvyl transferase family protein</fullName>
    </submittedName>
</protein>
<gene>
    <name evidence="2" type="ORF">NK118_14710</name>
</gene>
<dbReference type="InterPro" id="IPR007345">
    <property type="entry name" value="Polysacch_pyruvyl_Trfase"/>
</dbReference>
<dbReference type="Proteomes" id="UP001523565">
    <property type="component" value="Unassembled WGS sequence"/>
</dbReference>
<name>A0ABT1ELD1_9FIRM</name>
<accession>A0ABT1ELD1</accession>
<feature type="domain" description="Polysaccharide pyruvyl transferase" evidence="1">
    <location>
        <begin position="13"/>
        <end position="307"/>
    </location>
</feature>
<dbReference type="Pfam" id="PF04230">
    <property type="entry name" value="PS_pyruv_trans"/>
    <property type="match status" value="1"/>
</dbReference>
<keyword evidence="2" id="KW-0808">Transferase</keyword>
<evidence type="ECO:0000313" key="3">
    <source>
        <dbReference type="Proteomes" id="UP001523565"/>
    </source>
</evidence>